<dbReference type="GO" id="GO:0005524">
    <property type="term" value="F:ATP binding"/>
    <property type="evidence" value="ECO:0007669"/>
    <property type="project" value="UniProtKB-UniRule"/>
</dbReference>
<reference evidence="18" key="1">
    <citation type="journal article" date="2021" name="Nat. Commun.">
        <title>Genetic determinants of endophytism in the Arabidopsis root mycobiome.</title>
        <authorList>
            <person name="Mesny F."/>
            <person name="Miyauchi S."/>
            <person name="Thiergart T."/>
            <person name="Pickel B."/>
            <person name="Atanasova L."/>
            <person name="Karlsson M."/>
            <person name="Huettel B."/>
            <person name="Barry K.W."/>
            <person name="Haridas S."/>
            <person name="Chen C."/>
            <person name="Bauer D."/>
            <person name="Andreopoulos W."/>
            <person name="Pangilinan J."/>
            <person name="LaButti K."/>
            <person name="Riley R."/>
            <person name="Lipzen A."/>
            <person name="Clum A."/>
            <person name="Drula E."/>
            <person name="Henrissat B."/>
            <person name="Kohler A."/>
            <person name="Grigoriev I.V."/>
            <person name="Martin F.M."/>
            <person name="Hacquard S."/>
        </authorList>
    </citation>
    <scope>NUCLEOTIDE SEQUENCE</scope>
    <source>
        <strain evidence="18">MPI-CAGE-AT-0147</strain>
    </source>
</reference>
<dbReference type="EMBL" id="JAGMUV010000001">
    <property type="protein sequence ID" value="KAH7175620.1"/>
    <property type="molecule type" value="Genomic_DNA"/>
</dbReference>
<dbReference type="SMART" id="SM00220">
    <property type="entry name" value="S_TKc"/>
    <property type="match status" value="1"/>
</dbReference>
<keyword evidence="10" id="KW-0072">Autophagy</keyword>
<evidence type="ECO:0000256" key="7">
    <source>
        <dbReference type="ARBA" id="ARBA00022777"/>
    </source>
</evidence>
<keyword evidence="5" id="KW-0808">Transferase</keyword>
<organism evidence="18 19">
    <name type="scientific">Dactylonectria macrodidyma</name>
    <dbReference type="NCBI Taxonomy" id="307937"/>
    <lineage>
        <taxon>Eukaryota</taxon>
        <taxon>Fungi</taxon>
        <taxon>Dikarya</taxon>
        <taxon>Ascomycota</taxon>
        <taxon>Pezizomycotina</taxon>
        <taxon>Sordariomycetes</taxon>
        <taxon>Hypocreomycetidae</taxon>
        <taxon>Hypocreales</taxon>
        <taxon>Nectriaceae</taxon>
        <taxon>Dactylonectria</taxon>
    </lineage>
</organism>
<dbReference type="PROSITE" id="PS00107">
    <property type="entry name" value="PROTEIN_KINASE_ATP"/>
    <property type="match status" value="1"/>
</dbReference>
<dbReference type="PROSITE" id="PS50011">
    <property type="entry name" value="PROTEIN_KINASE_DOM"/>
    <property type="match status" value="1"/>
</dbReference>
<evidence type="ECO:0000256" key="3">
    <source>
        <dbReference type="ARBA" id="ARBA00022448"/>
    </source>
</evidence>
<keyword evidence="7 18" id="KW-0418">Kinase</keyword>
<dbReference type="InterPro" id="IPR017441">
    <property type="entry name" value="Protein_kinase_ATP_BS"/>
</dbReference>
<dbReference type="GO" id="GO:0034727">
    <property type="term" value="P:piecemeal microautophagy of the nucleus"/>
    <property type="evidence" value="ECO:0007669"/>
    <property type="project" value="TreeGrafter"/>
</dbReference>
<comment type="catalytic activity">
    <reaction evidence="13">
        <text>L-seryl-[protein] + ATP = O-phospho-L-seryl-[protein] + ADP + H(+)</text>
        <dbReference type="Rhea" id="RHEA:17989"/>
        <dbReference type="Rhea" id="RHEA-COMP:9863"/>
        <dbReference type="Rhea" id="RHEA-COMP:11604"/>
        <dbReference type="ChEBI" id="CHEBI:15378"/>
        <dbReference type="ChEBI" id="CHEBI:29999"/>
        <dbReference type="ChEBI" id="CHEBI:30616"/>
        <dbReference type="ChEBI" id="CHEBI:83421"/>
        <dbReference type="ChEBI" id="CHEBI:456216"/>
        <dbReference type="EC" id="2.7.11.1"/>
    </reaction>
</comment>
<evidence type="ECO:0000256" key="8">
    <source>
        <dbReference type="ARBA" id="ARBA00022840"/>
    </source>
</evidence>
<dbReference type="PANTHER" id="PTHR24348">
    <property type="entry name" value="SERINE/THREONINE-PROTEIN KINASE UNC-51-RELATED"/>
    <property type="match status" value="1"/>
</dbReference>
<evidence type="ECO:0000256" key="15">
    <source>
        <dbReference type="RuleBase" id="RU000304"/>
    </source>
</evidence>
<keyword evidence="3" id="KW-0813">Transport</keyword>
<evidence type="ECO:0000256" key="5">
    <source>
        <dbReference type="ARBA" id="ARBA00022679"/>
    </source>
</evidence>
<evidence type="ECO:0000256" key="14">
    <source>
        <dbReference type="PROSITE-ProRule" id="PRU10141"/>
    </source>
</evidence>
<keyword evidence="6 14" id="KW-0547">Nucleotide-binding</keyword>
<evidence type="ECO:0000256" key="2">
    <source>
        <dbReference type="ARBA" id="ARBA00012513"/>
    </source>
</evidence>
<protein>
    <recommendedName>
        <fullName evidence="2">non-specific serine/threonine protein kinase</fullName>
        <ecNumber evidence="2">2.7.11.1</ecNumber>
    </recommendedName>
    <alternativeName>
        <fullName evidence="11">Autophagy-related protein 1</fullName>
    </alternativeName>
</protein>
<dbReference type="GO" id="GO:0000422">
    <property type="term" value="P:autophagy of mitochondrion"/>
    <property type="evidence" value="ECO:0007669"/>
    <property type="project" value="TreeGrafter"/>
</dbReference>
<keyword evidence="8 14" id="KW-0067">ATP-binding</keyword>
<dbReference type="Gene3D" id="1.10.510.10">
    <property type="entry name" value="Transferase(Phosphotransferase) domain 1"/>
    <property type="match status" value="1"/>
</dbReference>
<evidence type="ECO:0000256" key="1">
    <source>
        <dbReference type="ARBA" id="ARBA00004623"/>
    </source>
</evidence>
<evidence type="ECO:0000259" key="17">
    <source>
        <dbReference type="PROSITE" id="PS50011"/>
    </source>
</evidence>
<dbReference type="Pfam" id="PF00069">
    <property type="entry name" value="Pkinase"/>
    <property type="match status" value="1"/>
</dbReference>
<dbReference type="GO" id="GO:0004674">
    <property type="term" value="F:protein serine/threonine kinase activity"/>
    <property type="evidence" value="ECO:0007669"/>
    <property type="project" value="UniProtKB-KW"/>
</dbReference>
<dbReference type="GO" id="GO:0034045">
    <property type="term" value="C:phagophore assembly site membrane"/>
    <property type="evidence" value="ECO:0007669"/>
    <property type="project" value="UniProtKB-SubCell"/>
</dbReference>
<accession>A0A9P9FSG2</accession>
<dbReference type="AlphaFoldDB" id="A0A9P9FSG2"/>
<comment type="caution">
    <text evidence="18">The sequence shown here is derived from an EMBL/GenBank/DDBJ whole genome shotgun (WGS) entry which is preliminary data.</text>
</comment>
<evidence type="ECO:0000256" key="13">
    <source>
        <dbReference type="ARBA" id="ARBA00048679"/>
    </source>
</evidence>
<dbReference type="GO" id="GO:0061709">
    <property type="term" value="P:reticulophagy"/>
    <property type="evidence" value="ECO:0007669"/>
    <property type="project" value="TreeGrafter"/>
</dbReference>
<dbReference type="InterPro" id="IPR011009">
    <property type="entry name" value="Kinase-like_dom_sf"/>
</dbReference>
<evidence type="ECO:0000256" key="6">
    <source>
        <dbReference type="ARBA" id="ARBA00022741"/>
    </source>
</evidence>
<dbReference type="Proteomes" id="UP000738349">
    <property type="component" value="Unassembled WGS sequence"/>
</dbReference>
<feature type="region of interest" description="Disordered" evidence="16">
    <location>
        <begin position="174"/>
        <end position="194"/>
    </location>
</feature>
<dbReference type="OrthoDB" id="4062651at2759"/>
<dbReference type="GO" id="GO:0005776">
    <property type="term" value="C:autophagosome"/>
    <property type="evidence" value="ECO:0007669"/>
    <property type="project" value="TreeGrafter"/>
</dbReference>
<evidence type="ECO:0000313" key="18">
    <source>
        <dbReference type="EMBL" id="KAH7175620.1"/>
    </source>
</evidence>
<dbReference type="GO" id="GO:0010506">
    <property type="term" value="P:regulation of autophagy"/>
    <property type="evidence" value="ECO:0007669"/>
    <property type="project" value="InterPro"/>
</dbReference>
<feature type="domain" description="Protein kinase" evidence="17">
    <location>
        <begin position="200"/>
        <end position="450"/>
    </location>
</feature>
<comment type="similarity">
    <text evidence="15">Belongs to the protein kinase superfamily.</text>
</comment>
<evidence type="ECO:0000256" key="11">
    <source>
        <dbReference type="ARBA" id="ARBA00030237"/>
    </source>
</evidence>
<dbReference type="CDD" id="cd00180">
    <property type="entry name" value="PKc"/>
    <property type="match status" value="1"/>
</dbReference>
<sequence>MPRDAPHPFALFSLVPLNERAFQVLDLPDNSHHVSSFWHEDEHLRGLDVGIHIGSKSRYTLATIGRMGDILVEGSSISRIQCSFEISEINQKEIMLHDRSTNKSTYFFGETAMSFENRHPHRRVVVDNKVNLEFGFGRDAGDLYQFRIVWHGHLKHTPGLEYREDNPRQTRTVLDAPPTVAPSHPVTRIHPPGGLGTIRYSERGKLGNGAFGEVWKAVNVDSGEYLAVKRLKRPILQSRQYVLLKREVESLTGISHRNIIVYRATQWAANDEYLEIFMDVKSGNVLHLIRAGHFTKEPSSVKPFLHQMLQALDYLVSKSIIHRDVKPENILYTSLQEGAYLYQLADFGLANIVGDAQSRVGTGPYMAPELEHSSSLPQTPKMDVWSLFVTLAYAVNGAGFQKKPLHTTALLIQAVQDAANDVVLKPFRDMAIVNPSQRATAGDMLDKIFAGKGRTTEKVARKLVKPAEEVPPEEAVATVRGEESEARK</sequence>
<dbReference type="InterPro" id="IPR008271">
    <property type="entry name" value="Ser/Thr_kinase_AS"/>
</dbReference>
<gene>
    <name evidence="18" type="ORF">EDB81DRAFT_896187</name>
</gene>
<comment type="subcellular location">
    <subcellularLocation>
        <location evidence="1">Preautophagosomal structure membrane</location>
        <topology evidence="1">Peripheral membrane protein</topology>
    </subcellularLocation>
</comment>
<evidence type="ECO:0000256" key="9">
    <source>
        <dbReference type="ARBA" id="ARBA00022927"/>
    </source>
</evidence>
<dbReference type="GO" id="GO:0005829">
    <property type="term" value="C:cytosol"/>
    <property type="evidence" value="ECO:0007669"/>
    <property type="project" value="TreeGrafter"/>
</dbReference>
<evidence type="ECO:0000256" key="10">
    <source>
        <dbReference type="ARBA" id="ARBA00023006"/>
    </source>
</evidence>
<evidence type="ECO:0000256" key="16">
    <source>
        <dbReference type="SAM" id="MobiDB-lite"/>
    </source>
</evidence>
<name>A0A9P9FSG2_9HYPO</name>
<dbReference type="PROSITE" id="PS00108">
    <property type="entry name" value="PROTEIN_KINASE_ST"/>
    <property type="match status" value="1"/>
</dbReference>
<comment type="catalytic activity">
    <reaction evidence="12">
        <text>L-threonyl-[protein] + ATP = O-phospho-L-threonyl-[protein] + ADP + H(+)</text>
        <dbReference type="Rhea" id="RHEA:46608"/>
        <dbReference type="Rhea" id="RHEA-COMP:11060"/>
        <dbReference type="Rhea" id="RHEA-COMP:11605"/>
        <dbReference type="ChEBI" id="CHEBI:15378"/>
        <dbReference type="ChEBI" id="CHEBI:30013"/>
        <dbReference type="ChEBI" id="CHEBI:30616"/>
        <dbReference type="ChEBI" id="CHEBI:61977"/>
        <dbReference type="ChEBI" id="CHEBI:456216"/>
        <dbReference type="EC" id="2.7.11.1"/>
    </reaction>
</comment>
<dbReference type="GO" id="GO:0042594">
    <property type="term" value="P:response to starvation"/>
    <property type="evidence" value="ECO:0007669"/>
    <property type="project" value="TreeGrafter"/>
</dbReference>
<dbReference type="GO" id="GO:0015031">
    <property type="term" value="P:protein transport"/>
    <property type="evidence" value="ECO:0007669"/>
    <property type="project" value="UniProtKB-KW"/>
</dbReference>
<keyword evidence="4 15" id="KW-0723">Serine/threonine-protein kinase</keyword>
<proteinExistence type="inferred from homology"/>
<evidence type="ECO:0000256" key="4">
    <source>
        <dbReference type="ARBA" id="ARBA00022527"/>
    </source>
</evidence>
<feature type="binding site" evidence="14">
    <location>
        <position position="229"/>
    </location>
    <ligand>
        <name>ATP</name>
        <dbReference type="ChEBI" id="CHEBI:30616"/>
    </ligand>
</feature>
<dbReference type="GO" id="GO:0000045">
    <property type="term" value="P:autophagosome assembly"/>
    <property type="evidence" value="ECO:0007669"/>
    <property type="project" value="TreeGrafter"/>
</dbReference>
<dbReference type="PANTHER" id="PTHR24348:SF22">
    <property type="entry name" value="NON-SPECIFIC SERINE_THREONINE PROTEIN KINASE"/>
    <property type="match status" value="1"/>
</dbReference>
<dbReference type="InterPro" id="IPR045269">
    <property type="entry name" value="Atg1-like"/>
</dbReference>
<dbReference type="InterPro" id="IPR000719">
    <property type="entry name" value="Prot_kinase_dom"/>
</dbReference>
<evidence type="ECO:0000256" key="12">
    <source>
        <dbReference type="ARBA" id="ARBA00047899"/>
    </source>
</evidence>
<dbReference type="SUPFAM" id="SSF56112">
    <property type="entry name" value="Protein kinase-like (PK-like)"/>
    <property type="match status" value="1"/>
</dbReference>
<keyword evidence="9" id="KW-0653">Protein transport</keyword>
<evidence type="ECO:0000313" key="19">
    <source>
        <dbReference type="Proteomes" id="UP000738349"/>
    </source>
</evidence>
<keyword evidence="19" id="KW-1185">Reference proteome</keyword>
<dbReference type="EC" id="2.7.11.1" evidence="2"/>